<evidence type="ECO:0000256" key="6">
    <source>
        <dbReference type="ARBA" id="ARBA00023136"/>
    </source>
</evidence>
<dbReference type="GO" id="GO:0005886">
    <property type="term" value="C:plasma membrane"/>
    <property type="evidence" value="ECO:0007669"/>
    <property type="project" value="UniProtKB-SubCell"/>
</dbReference>
<keyword evidence="4 7" id="KW-0812">Transmembrane</keyword>
<organism evidence="8 10">
    <name type="scientific">Anaerobacillus alkalidiazotrophicus</name>
    <dbReference type="NCBI Taxonomy" id="472963"/>
    <lineage>
        <taxon>Bacteria</taxon>
        <taxon>Bacillati</taxon>
        <taxon>Bacillota</taxon>
        <taxon>Bacilli</taxon>
        <taxon>Bacillales</taxon>
        <taxon>Bacillaceae</taxon>
        <taxon>Anaerobacillus</taxon>
    </lineage>
</organism>
<sequence>MIYLHIFLAFFIPGIVGYGGGPSSIPLIQYEVVNRYQWMTVEEFSEVLALGNALPGPIATKMSGYIGYEVGGVFGAFVGVFATVAPSLLLMIVLLGILYKFKESPKVKRMTMLIRPTIAILLGVLAFRFIESSNVGVGIWQTIILLLVSFLLLEKWKVHPALVILLGIGYGAIFLS</sequence>
<dbReference type="EMBL" id="MLQS01000017">
    <property type="protein sequence ID" value="OIJ19563.1"/>
    <property type="molecule type" value="Genomic_DNA"/>
</dbReference>
<keyword evidence="3" id="KW-1003">Cell membrane</keyword>
<dbReference type="STRING" id="472963.BKP45_10825"/>
<evidence type="ECO:0000256" key="2">
    <source>
        <dbReference type="ARBA" id="ARBA00005262"/>
    </source>
</evidence>
<proteinExistence type="inferred from homology"/>
<keyword evidence="6 7" id="KW-0472">Membrane</keyword>
<dbReference type="InterPro" id="IPR052518">
    <property type="entry name" value="CHR_Transporter"/>
</dbReference>
<keyword evidence="10" id="KW-1185">Reference proteome</keyword>
<keyword evidence="5 7" id="KW-1133">Transmembrane helix</keyword>
<dbReference type="Pfam" id="PF02417">
    <property type="entry name" value="Chromate_transp"/>
    <property type="match status" value="1"/>
</dbReference>
<dbReference type="EMBL" id="MLQS01000030">
    <property type="protein sequence ID" value="OIJ18084.1"/>
    <property type="molecule type" value="Genomic_DNA"/>
</dbReference>
<evidence type="ECO:0000256" key="5">
    <source>
        <dbReference type="ARBA" id="ARBA00022989"/>
    </source>
</evidence>
<feature type="transmembrane region" description="Helical" evidence="7">
    <location>
        <begin position="113"/>
        <end position="130"/>
    </location>
</feature>
<evidence type="ECO:0000256" key="3">
    <source>
        <dbReference type="ARBA" id="ARBA00022475"/>
    </source>
</evidence>
<evidence type="ECO:0000313" key="10">
    <source>
        <dbReference type="Proteomes" id="UP000180057"/>
    </source>
</evidence>
<dbReference type="Proteomes" id="UP000180057">
    <property type="component" value="Unassembled WGS sequence"/>
</dbReference>
<dbReference type="OrthoDB" id="9027281at2"/>
<feature type="transmembrane region" description="Helical" evidence="7">
    <location>
        <begin position="136"/>
        <end position="153"/>
    </location>
</feature>
<evidence type="ECO:0000256" key="1">
    <source>
        <dbReference type="ARBA" id="ARBA00004651"/>
    </source>
</evidence>
<dbReference type="AlphaFoldDB" id="A0A1S2M0K2"/>
<evidence type="ECO:0000313" key="9">
    <source>
        <dbReference type="EMBL" id="OIJ19563.1"/>
    </source>
</evidence>
<gene>
    <name evidence="9" type="ORF">BKP45_10825</name>
    <name evidence="8" type="ORF">BKP45_16540</name>
</gene>
<dbReference type="InterPro" id="IPR003370">
    <property type="entry name" value="Chromate_transpt"/>
</dbReference>
<accession>A0A1S2M0K2</accession>
<evidence type="ECO:0000256" key="7">
    <source>
        <dbReference type="SAM" id="Phobius"/>
    </source>
</evidence>
<comment type="subcellular location">
    <subcellularLocation>
        <location evidence="1">Cell membrane</location>
        <topology evidence="1">Multi-pass membrane protein</topology>
    </subcellularLocation>
</comment>
<protein>
    <submittedName>
        <fullName evidence="8">Transporter</fullName>
    </submittedName>
</protein>
<reference evidence="8 10" key="1">
    <citation type="submission" date="2016-10" db="EMBL/GenBank/DDBJ databases">
        <title>Draft genome sequences of four alkaliphilic bacteria belonging to the Anaerobacillus genus.</title>
        <authorList>
            <person name="Bassil N.M."/>
            <person name="Lloyd J.R."/>
        </authorList>
    </citation>
    <scope>NUCLEOTIDE SEQUENCE [LARGE SCALE GENOMIC DNA]</scope>
    <source>
        <strain evidence="8 10">DSM 22531</strain>
    </source>
</reference>
<evidence type="ECO:0000256" key="4">
    <source>
        <dbReference type="ARBA" id="ARBA00022692"/>
    </source>
</evidence>
<dbReference type="PANTHER" id="PTHR43663:SF1">
    <property type="entry name" value="CHROMATE TRANSPORTER"/>
    <property type="match status" value="1"/>
</dbReference>
<feature type="transmembrane region" description="Helical" evidence="7">
    <location>
        <begin position="73"/>
        <end position="101"/>
    </location>
</feature>
<dbReference type="PANTHER" id="PTHR43663">
    <property type="entry name" value="CHROMATE TRANSPORT PROTEIN-RELATED"/>
    <property type="match status" value="1"/>
</dbReference>
<dbReference type="RefSeq" id="WP_071389702.1">
    <property type="nucleotide sequence ID" value="NZ_MLQS01000017.1"/>
</dbReference>
<comment type="similarity">
    <text evidence="2">Belongs to the chromate ion transporter (CHR) (TC 2.A.51) family.</text>
</comment>
<comment type="caution">
    <text evidence="8">The sequence shown here is derived from an EMBL/GenBank/DDBJ whole genome shotgun (WGS) entry which is preliminary data.</text>
</comment>
<evidence type="ECO:0000313" key="8">
    <source>
        <dbReference type="EMBL" id="OIJ18084.1"/>
    </source>
</evidence>
<feature type="transmembrane region" description="Helical" evidence="7">
    <location>
        <begin position="158"/>
        <end position="175"/>
    </location>
</feature>
<dbReference type="GO" id="GO:0015109">
    <property type="term" value="F:chromate transmembrane transporter activity"/>
    <property type="evidence" value="ECO:0007669"/>
    <property type="project" value="InterPro"/>
</dbReference>
<name>A0A1S2M0K2_9BACI</name>